<dbReference type="HOGENOM" id="CLU_2424896_0_0_0"/>
<sequence length="91" mass="10698">MELWSSEKKTRGHSTLAAVRQHRLLQRNRSERIPTRHRRTWKSIVRSRHLGPVCNRSNKKAEPLGLRLLNHFQPEFGDQPVIRLANKGPPY</sequence>
<name>Q7UIR1_RHOBA</name>
<organism evidence="1 2">
    <name type="scientific">Rhodopirellula baltica (strain DSM 10527 / NCIMB 13988 / SH1)</name>
    <dbReference type="NCBI Taxonomy" id="243090"/>
    <lineage>
        <taxon>Bacteria</taxon>
        <taxon>Pseudomonadati</taxon>
        <taxon>Planctomycetota</taxon>
        <taxon>Planctomycetia</taxon>
        <taxon>Pirellulales</taxon>
        <taxon>Pirellulaceae</taxon>
        <taxon>Rhodopirellula</taxon>
    </lineage>
</organism>
<protein>
    <submittedName>
        <fullName evidence="1">Uncharacterized protein</fullName>
    </submittedName>
</protein>
<dbReference type="EMBL" id="BX294155">
    <property type="protein sequence ID" value="CAD77551.1"/>
    <property type="molecule type" value="Genomic_DNA"/>
</dbReference>
<dbReference type="STRING" id="243090.RB12382"/>
<reference evidence="1 2" key="1">
    <citation type="journal article" date="2003" name="Proc. Natl. Acad. Sci. U.S.A.">
        <title>Complete genome sequence of the marine planctomycete Pirellula sp. strain 1.</title>
        <authorList>
            <person name="Gloeckner F.O."/>
            <person name="Kube M."/>
            <person name="Bauer M."/>
            <person name="Teeling H."/>
            <person name="Lombardot T."/>
            <person name="Ludwig W."/>
            <person name="Gade D."/>
            <person name="Beck A."/>
            <person name="Borzym K."/>
            <person name="Heitmann K."/>
            <person name="Rabus R."/>
            <person name="Schlesner H."/>
            <person name="Amann R."/>
            <person name="Reinhardt R."/>
        </authorList>
    </citation>
    <scope>NUCLEOTIDE SEQUENCE [LARGE SCALE GENOMIC DNA]</scope>
    <source>
        <strain evidence="2">DSM 10527 / NCIMB 13988 / SH1</strain>
    </source>
</reference>
<dbReference type="KEGG" id="rba:RB12382"/>
<keyword evidence="2" id="KW-1185">Reference proteome</keyword>
<proteinExistence type="predicted"/>
<evidence type="ECO:0000313" key="1">
    <source>
        <dbReference type="EMBL" id="CAD77551.1"/>
    </source>
</evidence>
<dbReference type="EnsemblBacteria" id="CAD77551">
    <property type="protein sequence ID" value="CAD77551"/>
    <property type="gene ID" value="RB12382"/>
</dbReference>
<dbReference type="AlphaFoldDB" id="Q7UIR1"/>
<accession>Q7UIR1</accession>
<dbReference type="Proteomes" id="UP000001025">
    <property type="component" value="Chromosome"/>
</dbReference>
<evidence type="ECO:0000313" key="2">
    <source>
        <dbReference type="Proteomes" id="UP000001025"/>
    </source>
</evidence>
<dbReference type="InParanoid" id="Q7UIR1"/>
<gene>
    <name evidence="1" type="ordered locus">RB12382</name>
</gene>